<dbReference type="AlphaFoldDB" id="A0A317UWW0"/>
<accession>A0A317UWW0</accession>
<dbReference type="OrthoDB" id="191139at2759"/>
<dbReference type="EMBL" id="MSFU01000026">
    <property type="protein sequence ID" value="PWY65899.1"/>
    <property type="molecule type" value="Genomic_DNA"/>
</dbReference>
<dbReference type="SUPFAM" id="SSF51735">
    <property type="entry name" value="NAD(P)-binding Rossmann-fold domains"/>
    <property type="match status" value="1"/>
</dbReference>
<evidence type="ECO:0000256" key="2">
    <source>
        <dbReference type="ARBA" id="ARBA00023002"/>
    </source>
</evidence>
<organism evidence="4 5">
    <name type="scientific">Aspergillus eucalypticola (strain CBS 122712 / IBT 29274)</name>
    <dbReference type="NCBI Taxonomy" id="1448314"/>
    <lineage>
        <taxon>Eukaryota</taxon>
        <taxon>Fungi</taxon>
        <taxon>Dikarya</taxon>
        <taxon>Ascomycota</taxon>
        <taxon>Pezizomycotina</taxon>
        <taxon>Eurotiomycetes</taxon>
        <taxon>Eurotiomycetidae</taxon>
        <taxon>Eurotiales</taxon>
        <taxon>Aspergillaceae</taxon>
        <taxon>Aspergillus</taxon>
        <taxon>Aspergillus subgen. Circumdati</taxon>
    </lineage>
</organism>
<gene>
    <name evidence="4" type="ORF">BO83DRAFT_320814</name>
</gene>
<protein>
    <submittedName>
        <fullName evidence="4">NAD(P)-binding protein</fullName>
    </submittedName>
</protein>
<feature type="non-terminal residue" evidence="4">
    <location>
        <position position="1"/>
    </location>
</feature>
<evidence type="ECO:0000313" key="5">
    <source>
        <dbReference type="Proteomes" id="UP000246171"/>
    </source>
</evidence>
<name>A0A317UWW0_ASPEC</name>
<dbReference type="Gene3D" id="3.40.50.720">
    <property type="entry name" value="NAD(P)-binding Rossmann-like Domain"/>
    <property type="match status" value="1"/>
</dbReference>
<dbReference type="PANTHER" id="PTHR43157">
    <property type="entry name" value="PHOSPHATIDYLINOSITOL-GLYCAN BIOSYNTHESIS CLASS F PROTEIN-RELATED"/>
    <property type="match status" value="1"/>
</dbReference>
<dbReference type="GeneID" id="37049789"/>
<dbReference type="PRINTS" id="PR00080">
    <property type="entry name" value="SDRFAMILY"/>
</dbReference>
<dbReference type="Pfam" id="PF00106">
    <property type="entry name" value="adh_short"/>
    <property type="match status" value="1"/>
</dbReference>
<evidence type="ECO:0000256" key="1">
    <source>
        <dbReference type="ARBA" id="ARBA00006484"/>
    </source>
</evidence>
<evidence type="ECO:0000313" key="4">
    <source>
        <dbReference type="EMBL" id="PWY65899.1"/>
    </source>
</evidence>
<proteinExistence type="inferred from homology"/>
<sequence>SVLITGVTLGSVGGEAALQLSRHAPALLVLAGRNLRTLQATENAIKAETPDANIRLLILDLSSQESVRKAAAEVNNYPECIDHLINNAGIMAAPYTITADGVELQFGTNHIGHFLFTNLLLERMMSGKSKVRVVNVSSAGHKRGPVRFDDVNFENGKCYDKWQAYGQSKTANMLFSVSLAEKAGEKGVESFSLYPGRRETGIGRHLKPEEWVKAGIINDDPKLNWRTASQGAATLIVAAYDPSISDKNGSYMVNNQVNNDEAVDYALDPKNAERLWKLSEEIVGQKFEY</sequence>
<comment type="caution">
    <text evidence="4">The sequence shown here is derived from an EMBL/GenBank/DDBJ whole genome shotgun (WGS) entry which is preliminary data.</text>
</comment>
<dbReference type="RefSeq" id="XP_025384773.1">
    <property type="nucleotide sequence ID" value="XM_025527827.1"/>
</dbReference>
<reference evidence="4" key="1">
    <citation type="submission" date="2016-12" db="EMBL/GenBank/DDBJ databases">
        <title>The genomes of Aspergillus section Nigri reveals drivers in fungal speciation.</title>
        <authorList>
            <consortium name="DOE Joint Genome Institute"/>
            <person name="Vesth T.C."/>
            <person name="Nybo J."/>
            <person name="Theobald S."/>
            <person name="Brandl J."/>
            <person name="Frisvad J.C."/>
            <person name="Nielsen K.F."/>
            <person name="Lyhne E.K."/>
            <person name="Kogle M.E."/>
            <person name="Kuo A."/>
            <person name="Riley R."/>
            <person name="Clum A."/>
            <person name="Nolan M."/>
            <person name="Lipzen A."/>
            <person name="Salamov A."/>
            <person name="Henrissat B."/>
            <person name="Wiebenga A."/>
            <person name="De vries R.P."/>
            <person name="Grigoriev I.V."/>
            <person name="Mortensen U.H."/>
            <person name="Andersen M.R."/>
            <person name="Baker S.E."/>
        </authorList>
    </citation>
    <scope>NUCLEOTIDE SEQUENCE</scope>
    <source>
        <strain evidence="4">CBS 122712</strain>
    </source>
</reference>
<comment type="similarity">
    <text evidence="1 3">Belongs to the short-chain dehydrogenases/reductases (SDR) family.</text>
</comment>
<evidence type="ECO:0000256" key="3">
    <source>
        <dbReference type="RuleBase" id="RU000363"/>
    </source>
</evidence>
<dbReference type="PANTHER" id="PTHR43157:SF31">
    <property type="entry name" value="PHOSPHATIDYLINOSITOL-GLYCAN BIOSYNTHESIS CLASS F PROTEIN"/>
    <property type="match status" value="1"/>
</dbReference>
<keyword evidence="2" id="KW-0560">Oxidoreductase</keyword>
<dbReference type="InterPro" id="IPR036291">
    <property type="entry name" value="NAD(P)-bd_dom_sf"/>
</dbReference>
<dbReference type="PRINTS" id="PR00081">
    <property type="entry name" value="GDHRDH"/>
</dbReference>
<dbReference type="GO" id="GO:0016491">
    <property type="term" value="F:oxidoreductase activity"/>
    <property type="evidence" value="ECO:0007669"/>
    <property type="project" value="UniProtKB-KW"/>
</dbReference>
<dbReference type="VEuPathDB" id="FungiDB:BO83DRAFT_320814"/>
<dbReference type="InterPro" id="IPR002347">
    <property type="entry name" value="SDR_fam"/>
</dbReference>
<keyword evidence="5" id="KW-1185">Reference proteome</keyword>
<dbReference type="Proteomes" id="UP000246171">
    <property type="component" value="Unassembled WGS sequence"/>
</dbReference>